<protein>
    <recommendedName>
        <fullName evidence="4">Secreted protein</fullName>
    </recommendedName>
</protein>
<sequence>MGPPPGVWLGASCVGPSSTGTCPPWISPTASPRPPLSLARPSGWNTSGPSPNPQLRSRAHCKSPLCSCCSTVNRSPASRGCAWHRSTTPRASSP</sequence>
<organism evidence="2 3">
    <name type="scientific">Citricoccus parietis</name>
    <dbReference type="NCBI Taxonomy" id="592307"/>
    <lineage>
        <taxon>Bacteria</taxon>
        <taxon>Bacillati</taxon>
        <taxon>Actinomycetota</taxon>
        <taxon>Actinomycetes</taxon>
        <taxon>Micrococcales</taxon>
        <taxon>Micrococcaceae</taxon>
        <taxon>Citricoccus</taxon>
    </lineage>
</organism>
<dbReference type="EMBL" id="JBHMFI010000001">
    <property type="protein sequence ID" value="MFB9070546.1"/>
    <property type="molecule type" value="Genomic_DNA"/>
</dbReference>
<evidence type="ECO:0000313" key="3">
    <source>
        <dbReference type="Proteomes" id="UP001589575"/>
    </source>
</evidence>
<dbReference type="Proteomes" id="UP001589575">
    <property type="component" value="Unassembled WGS sequence"/>
</dbReference>
<evidence type="ECO:0000313" key="2">
    <source>
        <dbReference type="EMBL" id="MFB9070546.1"/>
    </source>
</evidence>
<evidence type="ECO:0008006" key="4">
    <source>
        <dbReference type="Google" id="ProtNLM"/>
    </source>
</evidence>
<feature type="compositionally biased region" description="Polar residues" evidence="1">
    <location>
        <begin position="43"/>
        <end position="55"/>
    </location>
</feature>
<proteinExistence type="predicted"/>
<feature type="region of interest" description="Disordered" evidence="1">
    <location>
        <begin position="24"/>
        <end position="57"/>
    </location>
</feature>
<accession>A0ABV5FV42</accession>
<reference evidence="2 3" key="1">
    <citation type="submission" date="2024-09" db="EMBL/GenBank/DDBJ databases">
        <authorList>
            <person name="Sun Q."/>
            <person name="Mori K."/>
        </authorList>
    </citation>
    <scope>NUCLEOTIDE SEQUENCE [LARGE SCALE GENOMIC DNA]</scope>
    <source>
        <strain evidence="2 3">CCM 7609</strain>
    </source>
</reference>
<keyword evidence="3" id="KW-1185">Reference proteome</keyword>
<feature type="compositionally biased region" description="Polar residues" evidence="1">
    <location>
        <begin position="85"/>
        <end position="94"/>
    </location>
</feature>
<feature type="region of interest" description="Disordered" evidence="1">
    <location>
        <begin position="73"/>
        <end position="94"/>
    </location>
</feature>
<evidence type="ECO:0000256" key="1">
    <source>
        <dbReference type="SAM" id="MobiDB-lite"/>
    </source>
</evidence>
<comment type="caution">
    <text evidence="2">The sequence shown here is derived from an EMBL/GenBank/DDBJ whole genome shotgun (WGS) entry which is preliminary data.</text>
</comment>
<gene>
    <name evidence="2" type="ORF">ACFFX0_04830</name>
</gene>
<name>A0ABV5FV42_9MICC</name>